<dbReference type="RefSeq" id="XP_065673393.1">
    <property type="nucleotide sequence ID" value="XM_065817321.1"/>
</dbReference>
<reference evidence="3" key="1">
    <citation type="submission" date="2025-08" db="UniProtKB">
        <authorList>
            <consortium name="RefSeq"/>
        </authorList>
    </citation>
    <scope>IDENTIFICATION</scope>
</reference>
<protein>
    <submittedName>
        <fullName evidence="3">Uncharacterized protein LOC136090544</fullName>
    </submittedName>
</protein>
<dbReference type="GeneID" id="136090544"/>
<keyword evidence="1" id="KW-0472">Membrane</keyword>
<keyword evidence="1" id="KW-0812">Transmembrane</keyword>
<keyword evidence="2" id="KW-1185">Reference proteome</keyword>
<accession>A0ABM4DG33</accession>
<organism evidence="2 3">
    <name type="scientific">Hydra vulgaris</name>
    <name type="common">Hydra</name>
    <name type="synonym">Hydra attenuata</name>
    <dbReference type="NCBI Taxonomy" id="6087"/>
    <lineage>
        <taxon>Eukaryota</taxon>
        <taxon>Metazoa</taxon>
        <taxon>Cnidaria</taxon>
        <taxon>Hydrozoa</taxon>
        <taxon>Hydroidolina</taxon>
        <taxon>Anthoathecata</taxon>
        <taxon>Aplanulata</taxon>
        <taxon>Hydridae</taxon>
        <taxon>Hydra</taxon>
    </lineage>
</organism>
<sequence>MLEGKKLWEEVKRLRNEENEFFTMIVSVIFILLSINCLFFPSTDAKLSASQIQNLVQAGLIVGSAVEKLIGKISSCGKMCWHNNWAHRDNVANQLNMYDWRCSYGYTWGGRCYCVGPAHCGCGENCYNGDWERRDKEAKTAGVYDTQRCSFDNMNGGRCYCWGKPCL</sequence>
<name>A0ABM4DG33_HYDVU</name>
<proteinExistence type="predicted"/>
<feature type="transmembrane region" description="Helical" evidence="1">
    <location>
        <begin position="21"/>
        <end position="41"/>
    </location>
</feature>
<evidence type="ECO:0000256" key="1">
    <source>
        <dbReference type="SAM" id="Phobius"/>
    </source>
</evidence>
<dbReference type="Proteomes" id="UP001652625">
    <property type="component" value="Chromosome 14"/>
</dbReference>
<keyword evidence="1" id="KW-1133">Transmembrane helix</keyword>
<evidence type="ECO:0000313" key="3">
    <source>
        <dbReference type="RefSeq" id="XP_065673393.1"/>
    </source>
</evidence>
<evidence type="ECO:0000313" key="2">
    <source>
        <dbReference type="Proteomes" id="UP001652625"/>
    </source>
</evidence>
<gene>
    <name evidence="3" type="primary">LOC136090544</name>
</gene>